<reference evidence="2 3" key="1">
    <citation type="submission" date="2018-11" db="EMBL/GenBank/DDBJ databases">
        <authorList>
            <consortium name="Pathogen Informatics"/>
        </authorList>
    </citation>
    <scope>NUCLEOTIDE SEQUENCE [LARGE SCALE GENOMIC DNA]</scope>
    <source>
        <strain evidence="2 3">NST_G2</strain>
    </source>
</reference>
<evidence type="ECO:0000313" key="2">
    <source>
        <dbReference type="EMBL" id="VDM05053.1"/>
    </source>
</evidence>
<name>A0A3P7D6V1_SCHSO</name>
<dbReference type="EMBL" id="UYSU01044958">
    <property type="protein sequence ID" value="VDM05053.1"/>
    <property type="molecule type" value="Genomic_DNA"/>
</dbReference>
<accession>A0A3P7D6V1</accession>
<feature type="compositionally biased region" description="Basic and acidic residues" evidence="1">
    <location>
        <begin position="107"/>
        <end position="117"/>
    </location>
</feature>
<gene>
    <name evidence="2" type="ORF">SSLN_LOCUS18667</name>
</gene>
<evidence type="ECO:0000313" key="3">
    <source>
        <dbReference type="Proteomes" id="UP000275846"/>
    </source>
</evidence>
<dbReference type="Proteomes" id="UP000275846">
    <property type="component" value="Unassembled WGS sequence"/>
</dbReference>
<dbReference type="OrthoDB" id="6300383at2759"/>
<evidence type="ECO:0000256" key="1">
    <source>
        <dbReference type="SAM" id="MobiDB-lite"/>
    </source>
</evidence>
<feature type="region of interest" description="Disordered" evidence="1">
    <location>
        <begin position="105"/>
        <end position="124"/>
    </location>
</feature>
<sequence>MSEAALAFREQSLLQVSVQAIEKNAGEDLSGDVQQRDSTVVVAELAVPFLLVEVYSGGIFEILGDLSLSPNLLEEHCANNSGKLVSPEKQVEADQAIVYALWQTEQTSHDVPPDGKSDTSVASL</sequence>
<protein>
    <submittedName>
        <fullName evidence="2">Uncharacterized protein</fullName>
    </submittedName>
</protein>
<keyword evidence="3" id="KW-1185">Reference proteome</keyword>
<proteinExistence type="predicted"/>
<dbReference type="AlphaFoldDB" id="A0A3P7D6V1"/>
<organism evidence="2 3">
    <name type="scientific">Schistocephalus solidus</name>
    <name type="common">Tapeworm</name>
    <dbReference type="NCBI Taxonomy" id="70667"/>
    <lineage>
        <taxon>Eukaryota</taxon>
        <taxon>Metazoa</taxon>
        <taxon>Spiralia</taxon>
        <taxon>Lophotrochozoa</taxon>
        <taxon>Platyhelminthes</taxon>
        <taxon>Cestoda</taxon>
        <taxon>Eucestoda</taxon>
        <taxon>Diphyllobothriidea</taxon>
        <taxon>Diphyllobothriidae</taxon>
        <taxon>Schistocephalus</taxon>
    </lineage>
</organism>